<comment type="caution">
    <text evidence="1">The sequence shown here is derived from an EMBL/GenBank/DDBJ whole genome shotgun (WGS) entry which is preliminary data.</text>
</comment>
<dbReference type="AlphaFoldDB" id="A0A2Z6SAQ0"/>
<accession>A0A2Z6SAQ0</accession>
<dbReference type="EMBL" id="BEXD01004096">
    <property type="protein sequence ID" value="GBC06770.1"/>
    <property type="molecule type" value="Genomic_DNA"/>
</dbReference>
<name>A0A2Z6SAQ0_9GLOM</name>
<evidence type="ECO:0000313" key="1">
    <source>
        <dbReference type="EMBL" id="GBC06770.1"/>
    </source>
</evidence>
<keyword evidence="2" id="KW-1185">Reference proteome</keyword>
<sequence>MRWLLIRIIYNMSYSKIFLPESTWEVTKYFKNDFSTLHSYILQIKSLELLLENHVTSLITNLIENIKQNLNYLAIGIWEGCHL</sequence>
<organism evidence="1 2">
    <name type="scientific">Rhizophagus clarus</name>
    <dbReference type="NCBI Taxonomy" id="94130"/>
    <lineage>
        <taxon>Eukaryota</taxon>
        <taxon>Fungi</taxon>
        <taxon>Fungi incertae sedis</taxon>
        <taxon>Mucoromycota</taxon>
        <taxon>Glomeromycotina</taxon>
        <taxon>Glomeromycetes</taxon>
        <taxon>Glomerales</taxon>
        <taxon>Glomeraceae</taxon>
        <taxon>Rhizophagus</taxon>
    </lineage>
</organism>
<gene>
    <name evidence="1" type="ORF">RclHR1_07020013</name>
</gene>
<dbReference type="Proteomes" id="UP000247702">
    <property type="component" value="Unassembled WGS sequence"/>
</dbReference>
<protein>
    <submittedName>
        <fullName evidence="1">Uncharacterized protein</fullName>
    </submittedName>
</protein>
<reference evidence="1 2" key="1">
    <citation type="submission" date="2017-11" db="EMBL/GenBank/DDBJ databases">
        <title>The genome of Rhizophagus clarus HR1 reveals common genetic basis of auxotrophy among arbuscular mycorrhizal fungi.</title>
        <authorList>
            <person name="Kobayashi Y."/>
        </authorList>
    </citation>
    <scope>NUCLEOTIDE SEQUENCE [LARGE SCALE GENOMIC DNA]</scope>
    <source>
        <strain evidence="1 2">HR1</strain>
    </source>
</reference>
<evidence type="ECO:0000313" key="2">
    <source>
        <dbReference type="Proteomes" id="UP000247702"/>
    </source>
</evidence>
<proteinExistence type="predicted"/>